<protein>
    <submittedName>
        <fullName evidence="2">(rape) hypothetical protein</fullName>
    </submittedName>
</protein>
<dbReference type="EMBL" id="HG994372">
    <property type="protein sequence ID" value="CAF2108707.1"/>
    <property type="molecule type" value="Genomic_DNA"/>
</dbReference>
<proteinExistence type="predicted"/>
<feature type="compositionally biased region" description="Basic and acidic residues" evidence="1">
    <location>
        <begin position="56"/>
        <end position="78"/>
    </location>
</feature>
<evidence type="ECO:0000313" key="2">
    <source>
        <dbReference type="EMBL" id="CAF2108707.1"/>
    </source>
</evidence>
<feature type="region of interest" description="Disordered" evidence="1">
    <location>
        <begin position="19"/>
        <end position="78"/>
    </location>
</feature>
<name>A0A816UCN8_BRANA</name>
<evidence type="ECO:0000256" key="1">
    <source>
        <dbReference type="SAM" id="MobiDB-lite"/>
    </source>
</evidence>
<dbReference type="Proteomes" id="UP001295469">
    <property type="component" value="Chromosome C08"/>
</dbReference>
<reference evidence="2" key="1">
    <citation type="submission" date="2021-01" db="EMBL/GenBank/DDBJ databases">
        <authorList>
            <consortium name="Genoscope - CEA"/>
            <person name="William W."/>
        </authorList>
    </citation>
    <scope>NUCLEOTIDE SEQUENCE</scope>
</reference>
<accession>A0A816UCN8</accession>
<sequence>MKHKRTRTCVIVEFAVNGEERKRAYQKKKNNQSGWRRSRDDSKSQQELSGGTEIQTEVRSERQRRSDREEEIETNRGR</sequence>
<dbReference type="AlphaFoldDB" id="A0A816UCN8"/>
<feature type="compositionally biased region" description="Polar residues" evidence="1">
    <location>
        <begin position="45"/>
        <end position="55"/>
    </location>
</feature>
<organism evidence="2">
    <name type="scientific">Brassica napus</name>
    <name type="common">Rape</name>
    <dbReference type="NCBI Taxonomy" id="3708"/>
    <lineage>
        <taxon>Eukaryota</taxon>
        <taxon>Viridiplantae</taxon>
        <taxon>Streptophyta</taxon>
        <taxon>Embryophyta</taxon>
        <taxon>Tracheophyta</taxon>
        <taxon>Spermatophyta</taxon>
        <taxon>Magnoliopsida</taxon>
        <taxon>eudicotyledons</taxon>
        <taxon>Gunneridae</taxon>
        <taxon>Pentapetalae</taxon>
        <taxon>rosids</taxon>
        <taxon>malvids</taxon>
        <taxon>Brassicales</taxon>
        <taxon>Brassicaceae</taxon>
        <taxon>Brassiceae</taxon>
        <taxon>Brassica</taxon>
    </lineage>
</organism>
<gene>
    <name evidence="2" type="ORF">DARMORV10_C08P16120.1</name>
</gene>